<protein>
    <recommendedName>
        <fullName evidence="7 14">Phosphoglycerate kinase</fullName>
        <ecNumber evidence="6 14">2.7.2.3</ecNumber>
    </recommendedName>
</protein>
<reference evidence="19" key="1">
    <citation type="submission" date="2015-10" db="EMBL/GenBank/DDBJ databases">
        <authorList>
            <person name="Manzano-Marin A."/>
            <person name="Manzano-Marin A."/>
        </authorList>
    </citation>
    <scope>NUCLEOTIDE SEQUENCE [LARGE SCALE GENOMIC DNA]</scope>
    <source>
        <strain evidence="19">BTs</strain>
    </source>
</reference>
<dbReference type="SUPFAM" id="SSF53748">
    <property type="entry name" value="Phosphoglycerate kinase"/>
    <property type="match status" value="1"/>
</dbReference>
<comment type="caution">
    <text evidence="14">Lacks conserved residue(s) required for the propagation of feature annotation.</text>
</comment>
<feature type="binding site" evidence="14">
    <location>
        <position position="112"/>
    </location>
    <ligand>
        <name>substrate</name>
    </ligand>
</feature>
<dbReference type="AlphaFoldDB" id="A0A160SZ89"/>
<evidence type="ECO:0000256" key="3">
    <source>
        <dbReference type="ARBA" id="ARBA00004838"/>
    </source>
</evidence>
<evidence type="ECO:0000256" key="9">
    <source>
        <dbReference type="ARBA" id="ARBA00022679"/>
    </source>
</evidence>
<keyword evidence="12 14" id="KW-0067">ATP-binding</keyword>
<dbReference type="FunFam" id="3.40.50.1260:FF:000001">
    <property type="entry name" value="Phosphoglycerate kinase"/>
    <property type="match status" value="1"/>
</dbReference>
<dbReference type="RefSeq" id="WP_075472775.1">
    <property type="nucleotide sequence ID" value="NZ_CP135003.1"/>
</dbReference>
<dbReference type="Proteomes" id="UP000243633">
    <property type="component" value="Chromosome 1"/>
</dbReference>
<feature type="binding site" evidence="15">
    <location>
        <position position="145"/>
    </location>
    <ligand>
        <name>(2R)-3-phosphoglycerate</name>
        <dbReference type="ChEBI" id="CHEBI:58272"/>
    </ligand>
</feature>
<dbReference type="Pfam" id="PF00162">
    <property type="entry name" value="PGK"/>
    <property type="match status" value="1"/>
</dbReference>
<comment type="pathway">
    <text evidence="3 14">Carbohydrate degradation; glycolysis; pyruvate from D-glyceraldehyde 3-phosphate: step 2/5.</text>
</comment>
<gene>
    <name evidence="14 18" type="primary">pgk</name>
    <name evidence="18" type="ORF">BTSPAZIEG_0301</name>
</gene>
<dbReference type="HAMAP" id="MF_00145">
    <property type="entry name" value="Phosphoglyc_kinase"/>
    <property type="match status" value="1"/>
</dbReference>
<evidence type="ECO:0000313" key="18">
    <source>
        <dbReference type="EMBL" id="CUR53266.1"/>
    </source>
</evidence>
<comment type="catalytic activity">
    <reaction evidence="1 14 17">
        <text>(2R)-3-phosphoglycerate + ATP = (2R)-3-phospho-glyceroyl phosphate + ADP</text>
        <dbReference type="Rhea" id="RHEA:14801"/>
        <dbReference type="ChEBI" id="CHEBI:30616"/>
        <dbReference type="ChEBI" id="CHEBI:57604"/>
        <dbReference type="ChEBI" id="CHEBI:58272"/>
        <dbReference type="ChEBI" id="CHEBI:456216"/>
        <dbReference type="EC" id="2.7.2.3"/>
    </reaction>
</comment>
<evidence type="ECO:0000256" key="2">
    <source>
        <dbReference type="ARBA" id="ARBA00004496"/>
    </source>
</evidence>
<evidence type="ECO:0000256" key="7">
    <source>
        <dbReference type="ARBA" id="ARBA00016471"/>
    </source>
</evidence>
<evidence type="ECO:0000256" key="15">
    <source>
        <dbReference type="PIRSR" id="PIRSR000724-1"/>
    </source>
</evidence>
<proteinExistence type="inferred from homology"/>
<evidence type="ECO:0000256" key="13">
    <source>
        <dbReference type="ARBA" id="ARBA00023152"/>
    </source>
</evidence>
<evidence type="ECO:0000256" key="12">
    <source>
        <dbReference type="ARBA" id="ARBA00022840"/>
    </source>
</evidence>
<dbReference type="GO" id="GO:0006096">
    <property type="term" value="P:glycolytic process"/>
    <property type="evidence" value="ECO:0007669"/>
    <property type="project" value="UniProtKB-UniRule"/>
</dbReference>
<dbReference type="OrthoDB" id="9808460at2"/>
<evidence type="ECO:0000256" key="4">
    <source>
        <dbReference type="ARBA" id="ARBA00008982"/>
    </source>
</evidence>
<comment type="subcellular location">
    <subcellularLocation>
        <location evidence="2 14">Cytoplasm</location>
    </subcellularLocation>
</comment>
<keyword evidence="19" id="KW-1185">Reference proteome</keyword>
<dbReference type="FunFam" id="3.40.50.1260:FF:000002">
    <property type="entry name" value="Phosphoglycerate kinase"/>
    <property type="match status" value="1"/>
</dbReference>
<keyword evidence="13 14" id="KW-0324">Glycolysis</keyword>
<dbReference type="EMBL" id="LN890285">
    <property type="protein sequence ID" value="CUR53266.1"/>
    <property type="molecule type" value="Genomic_DNA"/>
</dbReference>
<name>A0A160SZ89_BUCTT</name>
<dbReference type="Gene3D" id="3.40.50.1260">
    <property type="entry name" value="Phosphoglycerate kinase, N-terminal domain"/>
    <property type="match status" value="2"/>
</dbReference>
<dbReference type="EC" id="2.7.2.3" evidence="6 14"/>
<evidence type="ECO:0000256" key="16">
    <source>
        <dbReference type="PIRSR" id="PIRSR000724-2"/>
    </source>
</evidence>
<feature type="binding site" evidence="14 16">
    <location>
        <begin position="338"/>
        <end position="341"/>
    </location>
    <ligand>
        <name>ATP</name>
        <dbReference type="ChEBI" id="CHEBI:30616"/>
    </ligand>
</feature>
<keyword evidence="11 14" id="KW-0418">Kinase</keyword>
<feature type="binding site" evidence="14">
    <location>
        <position position="34"/>
    </location>
    <ligand>
        <name>substrate</name>
    </ligand>
</feature>
<feature type="binding site" evidence="14 16">
    <location>
        <position position="312"/>
    </location>
    <ligand>
        <name>ATP</name>
        <dbReference type="ChEBI" id="CHEBI:30616"/>
    </ligand>
</feature>
<dbReference type="GO" id="GO:0006094">
    <property type="term" value="P:gluconeogenesis"/>
    <property type="evidence" value="ECO:0007669"/>
    <property type="project" value="TreeGrafter"/>
</dbReference>
<dbReference type="PRINTS" id="PR00477">
    <property type="entry name" value="PHGLYCKINASE"/>
</dbReference>
<dbReference type="UniPathway" id="UPA00109">
    <property type="reaction ID" value="UER00185"/>
</dbReference>
<feature type="binding site" evidence="14 15">
    <location>
        <begin position="19"/>
        <end position="21"/>
    </location>
    <ligand>
        <name>substrate</name>
    </ligand>
</feature>
<feature type="binding site" evidence="14 16">
    <location>
        <position position="196"/>
    </location>
    <ligand>
        <name>ATP</name>
        <dbReference type="ChEBI" id="CHEBI:30616"/>
    </ligand>
</feature>
<dbReference type="InterPro" id="IPR015824">
    <property type="entry name" value="Phosphoglycerate_kinase_N"/>
</dbReference>
<dbReference type="PANTHER" id="PTHR11406:SF23">
    <property type="entry name" value="PHOSPHOGLYCERATE KINASE 1, CHLOROPLASTIC-RELATED"/>
    <property type="match status" value="1"/>
</dbReference>
<evidence type="ECO:0000256" key="17">
    <source>
        <dbReference type="RuleBase" id="RU000532"/>
    </source>
</evidence>
<evidence type="ECO:0000256" key="6">
    <source>
        <dbReference type="ARBA" id="ARBA00013061"/>
    </source>
</evidence>
<sequence length="384" mass="43061">MNQMKDFNLNQKKILIRMDLNVPIHNGIITSHTRINKSIPTILFALSKNAQIIIASHLGRPQEGKYEKKFSLFPVFKYLEKKLKNVSMCFIKNYLNGIKKNNYSIIFLENVRFNIGEKQNNIELSKKYANLCDIFVMDAFATAHRKESSTFGICQFASKICAGPLLISEIKNLNIILLKPKKPLITIIGGSKVSTKFKLLKSLIKITDFLIVGGGIANTFIAINNNVGKSLYEPNFVQEAKKLLATQKIIMPLDSRVGTSFSNNTQSYVRKLNEIQNHEEIMDIGDQTIKYYQKIISKARTILWNGPVGVFEFSNFSLGTQKIAESIVQSKAFSVAGGGDTLSVIKLFNLKKKISYISTGGGSFLEFIEKGTLPVLSLLNKKKS</sequence>
<feature type="binding site" evidence="15">
    <location>
        <position position="112"/>
    </location>
    <ligand>
        <name>(2R)-3-phosphoglycerate</name>
        <dbReference type="ChEBI" id="CHEBI:58272"/>
    </ligand>
</feature>
<dbReference type="InterPro" id="IPR001576">
    <property type="entry name" value="Phosphoglycerate_kinase"/>
</dbReference>
<dbReference type="STRING" id="98804.BTSPAZIEG_0301"/>
<keyword evidence="8 14" id="KW-0963">Cytoplasm</keyword>
<accession>A0A160SZ89</accession>
<evidence type="ECO:0000256" key="8">
    <source>
        <dbReference type="ARBA" id="ARBA00022490"/>
    </source>
</evidence>
<dbReference type="GO" id="GO:0043531">
    <property type="term" value="F:ADP binding"/>
    <property type="evidence" value="ECO:0007669"/>
    <property type="project" value="TreeGrafter"/>
</dbReference>
<feature type="binding site" evidence="14 15">
    <location>
        <begin position="57"/>
        <end position="60"/>
    </location>
    <ligand>
        <name>substrate</name>
    </ligand>
</feature>
<evidence type="ECO:0000256" key="10">
    <source>
        <dbReference type="ARBA" id="ARBA00022741"/>
    </source>
</evidence>
<keyword evidence="10 14" id="KW-0547">Nucleotide-binding</keyword>
<comment type="subunit">
    <text evidence="5 14">Monomer.</text>
</comment>
<keyword evidence="9 14" id="KW-0808">Transferase</keyword>
<evidence type="ECO:0000313" key="19">
    <source>
        <dbReference type="Proteomes" id="UP000243633"/>
    </source>
</evidence>
<dbReference type="GO" id="GO:0005524">
    <property type="term" value="F:ATP binding"/>
    <property type="evidence" value="ECO:0007669"/>
    <property type="project" value="UniProtKB-KW"/>
</dbReference>
<organism evidence="18 19">
    <name type="scientific">Buchnera aphidicola subsp. Tuberolachnus salignus</name>
    <dbReference type="NCBI Taxonomy" id="98804"/>
    <lineage>
        <taxon>Bacteria</taxon>
        <taxon>Pseudomonadati</taxon>
        <taxon>Pseudomonadota</taxon>
        <taxon>Gammaproteobacteria</taxon>
        <taxon>Enterobacterales</taxon>
        <taxon>Erwiniaceae</taxon>
        <taxon>Buchnera</taxon>
    </lineage>
</organism>
<comment type="similarity">
    <text evidence="4 14 17">Belongs to the phosphoglycerate kinase family.</text>
</comment>
<dbReference type="InterPro" id="IPR036043">
    <property type="entry name" value="Phosphoglycerate_kinase_sf"/>
</dbReference>
<feature type="binding site" evidence="15">
    <location>
        <position position="34"/>
    </location>
    <ligand>
        <name>(2R)-3-phosphoglycerate</name>
        <dbReference type="ChEBI" id="CHEBI:58272"/>
    </ligand>
</feature>
<dbReference type="GO" id="GO:0004618">
    <property type="term" value="F:phosphoglycerate kinase activity"/>
    <property type="evidence" value="ECO:0007669"/>
    <property type="project" value="UniProtKB-UniRule"/>
</dbReference>
<feature type="binding site" evidence="14">
    <location>
        <position position="145"/>
    </location>
    <ligand>
        <name>substrate</name>
    </ligand>
</feature>
<dbReference type="PATRIC" id="fig|98804.3.peg.284"/>
<evidence type="ECO:0000256" key="14">
    <source>
        <dbReference type="HAMAP-Rule" id="MF_00145"/>
    </source>
</evidence>
<evidence type="ECO:0000256" key="1">
    <source>
        <dbReference type="ARBA" id="ARBA00000642"/>
    </source>
</evidence>
<dbReference type="PIRSF" id="PIRSF000724">
    <property type="entry name" value="Pgk"/>
    <property type="match status" value="1"/>
</dbReference>
<dbReference type="PANTHER" id="PTHR11406">
    <property type="entry name" value="PHOSPHOGLYCERATE KINASE"/>
    <property type="match status" value="1"/>
</dbReference>
<evidence type="ECO:0000256" key="11">
    <source>
        <dbReference type="ARBA" id="ARBA00022777"/>
    </source>
</evidence>
<dbReference type="GO" id="GO:0005829">
    <property type="term" value="C:cytosol"/>
    <property type="evidence" value="ECO:0007669"/>
    <property type="project" value="TreeGrafter"/>
</dbReference>
<evidence type="ECO:0000256" key="5">
    <source>
        <dbReference type="ARBA" id="ARBA00011245"/>
    </source>
</evidence>